<evidence type="ECO:0000256" key="3">
    <source>
        <dbReference type="SAM" id="MobiDB-lite"/>
    </source>
</evidence>
<dbReference type="Proteomes" id="UP000266723">
    <property type="component" value="Unassembled WGS sequence"/>
</dbReference>
<dbReference type="PANTHER" id="PTHR46009">
    <property type="entry name" value="VACUOLAR PROTEIN SORTING-ASSOCIATED PROTEIN VTA1 HOMOLOG"/>
    <property type="match status" value="1"/>
</dbReference>
<evidence type="ECO:0000256" key="2">
    <source>
        <dbReference type="ARBA" id="ARBA00023136"/>
    </source>
</evidence>
<protein>
    <recommendedName>
        <fullName evidence="4">Vta1/callose synthase N-terminal domain-containing protein</fullName>
    </recommendedName>
</protein>
<evidence type="ECO:0000313" key="5">
    <source>
        <dbReference type="EMBL" id="KAF3528618.1"/>
    </source>
</evidence>
<feature type="domain" description="Vta1/callose synthase N-terminal" evidence="4">
    <location>
        <begin position="11"/>
        <end position="52"/>
    </location>
</feature>
<dbReference type="Gene3D" id="1.25.40.270">
    <property type="entry name" value="Vacuolar protein sorting-associated protein vta1"/>
    <property type="match status" value="1"/>
</dbReference>
<sequence length="236" mass="25738">MKHSEKHGNCQNFLCCKHHIFFEILSQFGPVPPDIEQKQKYAAWKAADIIRKAIKEGRKPTPGDPVDDESDSSSIPSSAPNGFYDLGASDTNIEQSLIHPMNPKMNVHPPPPSSYPSNDLIPPPTGPSNSPYHQDLPPSQNYPSHEPSPISLPNFQSYPSFSDSSLPATPSLTHYQNPESYYSAPSSTSFTSSPPYSSSNGRNNIAPVLEHAPSPAQKIAEAHKAARFAVGAFSFR</sequence>
<dbReference type="InterPro" id="IPR044538">
    <property type="entry name" value="Vta1-like"/>
</dbReference>
<feature type="compositionally biased region" description="Low complexity" evidence="3">
    <location>
        <begin position="180"/>
        <end position="199"/>
    </location>
</feature>
<evidence type="ECO:0000256" key="1">
    <source>
        <dbReference type="ARBA" id="ARBA00004308"/>
    </source>
</evidence>
<name>A0ABQ7B8M9_BRACR</name>
<feature type="region of interest" description="Disordered" evidence="3">
    <location>
        <begin position="54"/>
        <end position="88"/>
    </location>
</feature>
<dbReference type="InterPro" id="IPR023175">
    <property type="entry name" value="Vta1/CALS_N_sf"/>
</dbReference>
<organism evidence="5 6">
    <name type="scientific">Brassica cretica</name>
    <name type="common">Mustard</name>
    <dbReference type="NCBI Taxonomy" id="69181"/>
    <lineage>
        <taxon>Eukaryota</taxon>
        <taxon>Viridiplantae</taxon>
        <taxon>Streptophyta</taxon>
        <taxon>Embryophyta</taxon>
        <taxon>Tracheophyta</taxon>
        <taxon>Spermatophyta</taxon>
        <taxon>Magnoliopsida</taxon>
        <taxon>eudicotyledons</taxon>
        <taxon>Gunneridae</taxon>
        <taxon>Pentapetalae</taxon>
        <taxon>rosids</taxon>
        <taxon>malvids</taxon>
        <taxon>Brassicales</taxon>
        <taxon>Brassicaceae</taxon>
        <taxon>Brassiceae</taxon>
        <taxon>Brassica</taxon>
    </lineage>
</organism>
<feature type="region of interest" description="Disordered" evidence="3">
    <location>
        <begin position="100"/>
        <end position="208"/>
    </location>
</feature>
<keyword evidence="6" id="KW-1185">Reference proteome</keyword>
<accession>A0ABQ7B8M9</accession>
<comment type="caution">
    <text evidence="5">The sequence shown here is derived from an EMBL/GenBank/DDBJ whole genome shotgun (WGS) entry which is preliminary data.</text>
</comment>
<keyword evidence="2" id="KW-0472">Membrane</keyword>
<evidence type="ECO:0000313" key="6">
    <source>
        <dbReference type="Proteomes" id="UP000266723"/>
    </source>
</evidence>
<gene>
    <name evidence="5" type="ORF">DY000_02038501</name>
</gene>
<feature type="compositionally biased region" description="Polar residues" evidence="3">
    <location>
        <begin position="151"/>
        <end position="179"/>
    </location>
</feature>
<evidence type="ECO:0000259" key="4">
    <source>
        <dbReference type="Pfam" id="PF04652"/>
    </source>
</evidence>
<dbReference type="EMBL" id="QGKV02001507">
    <property type="protein sequence ID" value="KAF3528618.1"/>
    <property type="molecule type" value="Genomic_DNA"/>
</dbReference>
<dbReference type="PANTHER" id="PTHR46009:SF1">
    <property type="entry name" value="VACUOLAR PROTEIN SORTING-ASSOCIATED PROTEIN VTA1 HOMOLOG"/>
    <property type="match status" value="1"/>
</dbReference>
<feature type="compositionally biased region" description="Polar residues" evidence="3">
    <location>
        <begin position="127"/>
        <end position="143"/>
    </location>
</feature>
<proteinExistence type="predicted"/>
<reference evidence="5 6" key="1">
    <citation type="journal article" date="2020" name="BMC Genomics">
        <title>Intraspecific diversification of the crop wild relative Brassica cretica Lam. using demographic model selection.</title>
        <authorList>
            <person name="Kioukis A."/>
            <person name="Michalopoulou V.A."/>
            <person name="Briers L."/>
            <person name="Pirintsos S."/>
            <person name="Studholme D.J."/>
            <person name="Pavlidis P."/>
            <person name="Sarris P.F."/>
        </authorList>
    </citation>
    <scope>NUCLEOTIDE SEQUENCE [LARGE SCALE GENOMIC DNA]</scope>
    <source>
        <strain evidence="6">cv. PFS-1207/04</strain>
    </source>
</reference>
<dbReference type="InterPro" id="IPR039431">
    <property type="entry name" value="Vta1/CALS_N"/>
</dbReference>
<comment type="subcellular location">
    <subcellularLocation>
        <location evidence="1">Endomembrane system</location>
    </subcellularLocation>
</comment>
<dbReference type="Pfam" id="PF04652">
    <property type="entry name" value="Vta1"/>
    <property type="match status" value="1"/>
</dbReference>